<gene>
    <name evidence="1" type="primary">RvY_13706-1</name>
    <name evidence="1" type="synonym">RvY_13706.1</name>
    <name evidence="1" type="ORF">RvY_13706</name>
</gene>
<sequence length="77" mass="8476">MNELPSVMPWLARSTGSVIGARNPHEYAKRDNPPHLAMLCGPSDEDLDMDVAAMALLRPRYVCLDRGALDAIHCSEL</sequence>
<proteinExistence type="predicted"/>
<organism evidence="1 2">
    <name type="scientific">Ramazzottius varieornatus</name>
    <name type="common">Water bear</name>
    <name type="synonym">Tardigrade</name>
    <dbReference type="NCBI Taxonomy" id="947166"/>
    <lineage>
        <taxon>Eukaryota</taxon>
        <taxon>Metazoa</taxon>
        <taxon>Ecdysozoa</taxon>
        <taxon>Tardigrada</taxon>
        <taxon>Eutardigrada</taxon>
        <taxon>Parachela</taxon>
        <taxon>Hypsibioidea</taxon>
        <taxon>Ramazzottiidae</taxon>
        <taxon>Ramazzottius</taxon>
    </lineage>
</organism>
<dbReference type="AlphaFoldDB" id="A0A1D1VQZ8"/>
<name>A0A1D1VQZ8_RAMVA</name>
<keyword evidence="2" id="KW-1185">Reference proteome</keyword>
<comment type="caution">
    <text evidence="1">The sequence shown here is derived from an EMBL/GenBank/DDBJ whole genome shotgun (WGS) entry which is preliminary data.</text>
</comment>
<evidence type="ECO:0000313" key="1">
    <source>
        <dbReference type="EMBL" id="GAV03256.1"/>
    </source>
</evidence>
<reference evidence="1 2" key="1">
    <citation type="journal article" date="2016" name="Nat. Commun.">
        <title>Extremotolerant tardigrade genome and improved radiotolerance of human cultured cells by tardigrade-unique protein.</title>
        <authorList>
            <person name="Hashimoto T."/>
            <person name="Horikawa D.D."/>
            <person name="Saito Y."/>
            <person name="Kuwahara H."/>
            <person name="Kozuka-Hata H."/>
            <person name="Shin-I T."/>
            <person name="Minakuchi Y."/>
            <person name="Ohishi K."/>
            <person name="Motoyama A."/>
            <person name="Aizu T."/>
            <person name="Enomoto A."/>
            <person name="Kondo K."/>
            <person name="Tanaka S."/>
            <person name="Hara Y."/>
            <person name="Koshikawa S."/>
            <person name="Sagara H."/>
            <person name="Miura T."/>
            <person name="Yokobori S."/>
            <person name="Miyagawa K."/>
            <person name="Suzuki Y."/>
            <person name="Kubo T."/>
            <person name="Oyama M."/>
            <person name="Kohara Y."/>
            <person name="Fujiyama A."/>
            <person name="Arakawa K."/>
            <person name="Katayama T."/>
            <person name="Toyoda A."/>
            <person name="Kunieda T."/>
        </authorList>
    </citation>
    <scope>NUCLEOTIDE SEQUENCE [LARGE SCALE GENOMIC DNA]</scope>
    <source>
        <strain evidence="1 2">YOKOZUNA-1</strain>
    </source>
</reference>
<protein>
    <submittedName>
        <fullName evidence="1">Uncharacterized protein</fullName>
    </submittedName>
</protein>
<dbReference type="Proteomes" id="UP000186922">
    <property type="component" value="Unassembled WGS sequence"/>
</dbReference>
<evidence type="ECO:0000313" key="2">
    <source>
        <dbReference type="Proteomes" id="UP000186922"/>
    </source>
</evidence>
<dbReference type="EMBL" id="BDGG01000009">
    <property type="protein sequence ID" value="GAV03256.1"/>
    <property type="molecule type" value="Genomic_DNA"/>
</dbReference>
<accession>A0A1D1VQZ8</accession>